<dbReference type="WBParaSite" id="PS1159_v2.g24183.t1">
    <property type="protein sequence ID" value="PS1159_v2.g24183.t1"/>
    <property type="gene ID" value="PS1159_v2.g24183"/>
</dbReference>
<proteinExistence type="predicted"/>
<sequence length="783" mass="88639">MLLRFRVQTAFIILCLYISTVSGCMPGYEGEREKLRQYLGIEWVPNGLKEMDAQKHKAIRHPEELNCDFTDPSKCRWMNNKNLDTLNFHLFEKQDHTVFPALQVRPGPSKLEPGDKLIFVGDRKKKDQSALLTSWPIRCQNTTGKLTFNFWVYNGANVEVIVLEENMETGVLQQSSEKIYVDCGTVTMNTECTVDIPPREFPFRIGIRAYDINNPEGSFVMVDNIYYDASFCKVSIEFGPNFKTENLMTGADGMPVETAHQLNCNDFDKTCRWRNGGHGKRIWKKATTAPSEQLMFNETGTYTVPQVPFAFMYIEEDSKKDDFMALISDPITCQSGSTSTISFRLWATKGVQMSICTMDFEMKPVECQKISMGRSPAPSIHHFEQIHNFMYGFRVDSANPDFDNFVAIDDITYEATMCNEAINALDFGKNFYSTAMLSTLLNRPVQSSQDLECNFSKRALDCFWANLEGEKGQWEIGVGTIDKTKFASLTRRLTYPDTEFAVARLNQRNISAVLASETIRCMADKAVLSFRYWHTGSAVLSICIVRSISFDVIDCQSLGAISNEHVYVDIPQMDETIRVALRADSLMGEGIIAIDDLKLEGNFCPTVAFSPNSGFGSKKTRRPAERHIQGSPDSNVCRLLSCNFDKENLCLFESKRVANSLSMFSVHNGVAHTMLFERSRISMLESTSFHLNAAARLHFDYSIVKGFAQIFICEDSVVRELDTCYKVTASKQTEKGEFVHDFIEVLPSDIKLYIIVKLEEGSRKASVRIDNISLTDIENHPIC</sequence>
<name>A0AC35G626_9BILA</name>
<reference evidence="2" key="1">
    <citation type="submission" date="2022-11" db="UniProtKB">
        <authorList>
            <consortium name="WormBaseParasite"/>
        </authorList>
    </citation>
    <scope>IDENTIFICATION</scope>
</reference>
<accession>A0AC35G626</accession>
<organism evidence="1 2">
    <name type="scientific">Panagrolaimus sp. PS1159</name>
    <dbReference type="NCBI Taxonomy" id="55785"/>
    <lineage>
        <taxon>Eukaryota</taxon>
        <taxon>Metazoa</taxon>
        <taxon>Ecdysozoa</taxon>
        <taxon>Nematoda</taxon>
        <taxon>Chromadorea</taxon>
        <taxon>Rhabditida</taxon>
        <taxon>Tylenchina</taxon>
        <taxon>Panagrolaimomorpha</taxon>
        <taxon>Panagrolaimoidea</taxon>
        <taxon>Panagrolaimidae</taxon>
        <taxon>Panagrolaimus</taxon>
    </lineage>
</organism>
<dbReference type="Proteomes" id="UP000887580">
    <property type="component" value="Unplaced"/>
</dbReference>
<evidence type="ECO:0000313" key="2">
    <source>
        <dbReference type="WBParaSite" id="PS1159_v2.g24183.t1"/>
    </source>
</evidence>
<protein>
    <submittedName>
        <fullName evidence="2">MAM domain-containing protein</fullName>
    </submittedName>
</protein>
<evidence type="ECO:0000313" key="1">
    <source>
        <dbReference type="Proteomes" id="UP000887580"/>
    </source>
</evidence>